<dbReference type="Pfam" id="PF00023">
    <property type="entry name" value="Ank"/>
    <property type="match status" value="1"/>
</dbReference>
<keyword evidence="3" id="KW-1185">Reference proteome</keyword>
<evidence type="ECO:0000313" key="3">
    <source>
        <dbReference type="Proteomes" id="UP000829354"/>
    </source>
</evidence>
<name>A0AAE9EFC8_CAEBR</name>
<evidence type="ECO:0000256" key="1">
    <source>
        <dbReference type="PROSITE-ProRule" id="PRU00023"/>
    </source>
</evidence>
<feature type="repeat" description="ANK" evidence="1">
    <location>
        <begin position="455"/>
        <end position="487"/>
    </location>
</feature>
<dbReference type="PANTHER" id="PTHR22956">
    <property type="entry name" value="ANKYRIN REPEAT-CONTAINING PROTEIN F37A4.4-RELATED-RELATED"/>
    <property type="match status" value="1"/>
</dbReference>
<sequence length="720" mass="82480">MLEFCDAEVLRFIKFSLYETVYITQTNIIEAFWYCTIDHGKDLDSYSFLKLFQKLDESLDSLPVVVEAFLNEPLAFPTYPVSFQEILNSSKLVETVDCLKQQKLKFNELRNIAYFVGNLTKFPNSSITNESISFLEHTIKVQNALKTVKTKMMYATGNRTKRDASNSSTNPVLTLKNPRLHSENMGICSLALWNLVKVLELKTPLLKIGEFNEKVKTSMTGYPGLTNYIHAKGLIQDFLDQAEGIEKEAKQLKDTDPLKMATVFAKMANLKGVPGDRNTTWVQGVPSFDDVLEKSNGLEWGKCLREKGFNPVGLIKTLNFTLVVEPISGHDRFKATFEYFEQIGKVQTALKQVESLLPGNRTKRANASKSPLNLGNMTKQHAEDFGICSIALLNMNWYLFYFGKPEEFEKRWRYSCFMDKVNGENALLDAVRETNKANLLVALKRGVYVNAYNIFGNTALHAATKGGHPDLVEALIRHGADRSLLNAKNRTPEQMIPVHYKQIFKEDQIQKFEKIQMIYKKYRKKSFRVRVPEIFPVFSFRIWPEERTNDDLSNNFMNVFQSITSMETSLHMTHCVVKTDENGILETDNLSLLFWMFHVIQWSQAMAKSELPYLYGVQVAVCMEEYPNMFTLTAIINSQGGTLLNEFPVKKKYKAESHPYLHAHLGPLFIIHDGSADLSAYQKDTMFTLFTEAEFIEFMLKRDIHKDTNENPISVLKDVE</sequence>
<reference evidence="2 3" key="1">
    <citation type="submission" date="2022-04" db="EMBL/GenBank/DDBJ databases">
        <title>Chromosome-level reference genomes for two strains of Caenorhabditis briggsae: an improved platform for comparative genomics.</title>
        <authorList>
            <person name="Stevens L."/>
            <person name="Andersen E."/>
        </authorList>
    </citation>
    <scope>NUCLEOTIDE SEQUENCE [LARGE SCALE GENOMIC DNA]</scope>
    <source>
        <strain evidence="2">VX34</strain>
        <tissue evidence="2">Whole-organism</tissue>
    </source>
</reference>
<gene>
    <name evidence="2" type="ORF">L5515_015233</name>
</gene>
<dbReference type="PROSITE" id="PS50297">
    <property type="entry name" value="ANK_REP_REGION"/>
    <property type="match status" value="1"/>
</dbReference>
<accession>A0AAE9EFC8</accession>
<proteinExistence type="predicted"/>
<organism evidence="2 3">
    <name type="scientific">Caenorhabditis briggsae</name>
    <dbReference type="NCBI Taxonomy" id="6238"/>
    <lineage>
        <taxon>Eukaryota</taxon>
        <taxon>Metazoa</taxon>
        <taxon>Ecdysozoa</taxon>
        <taxon>Nematoda</taxon>
        <taxon>Chromadorea</taxon>
        <taxon>Rhabditida</taxon>
        <taxon>Rhabditina</taxon>
        <taxon>Rhabditomorpha</taxon>
        <taxon>Rhabditoidea</taxon>
        <taxon>Rhabditidae</taxon>
        <taxon>Peloderinae</taxon>
        <taxon>Caenorhabditis</taxon>
    </lineage>
</organism>
<dbReference type="InterPro" id="IPR036770">
    <property type="entry name" value="Ankyrin_rpt-contain_sf"/>
</dbReference>
<dbReference type="Gene3D" id="1.25.40.20">
    <property type="entry name" value="Ankyrin repeat-containing domain"/>
    <property type="match status" value="1"/>
</dbReference>
<evidence type="ECO:0000313" key="2">
    <source>
        <dbReference type="EMBL" id="UMM19771.1"/>
    </source>
</evidence>
<dbReference type="PANTHER" id="PTHR22956:SF14">
    <property type="entry name" value="BRCT DOMAIN-CONTAINING PROTEIN"/>
    <property type="match status" value="1"/>
</dbReference>
<dbReference type="PROSITE" id="PS50088">
    <property type="entry name" value="ANK_REPEAT"/>
    <property type="match status" value="1"/>
</dbReference>
<protein>
    <submittedName>
        <fullName evidence="2">Uncharacterized protein</fullName>
    </submittedName>
</protein>
<dbReference type="EMBL" id="CP092621">
    <property type="protein sequence ID" value="UMM19771.1"/>
    <property type="molecule type" value="Genomic_DNA"/>
</dbReference>
<keyword evidence="1" id="KW-0040">ANK repeat</keyword>
<dbReference type="InterPro" id="IPR002110">
    <property type="entry name" value="Ankyrin_rpt"/>
</dbReference>
<dbReference type="SMART" id="SM00248">
    <property type="entry name" value="ANK"/>
    <property type="match status" value="2"/>
</dbReference>
<dbReference type="InterPro" id="IPR053345">
    <property type="entry name" value="Ankyrin_repeat-containing"/>
</dbReference>
<dbReference type="SUPFAM" id="SSF48403">
    <property type="entry name" value="Ankyrin repeat"/>
    <property type="match status" value="1"/>
</dbReference>
<dbReference type="Proteomes" id="UP000829354">
    <property type="component" value="Chromosome II"/>
</dbReference>
<dbReference type="AlphaFoldDB" id="A0AAE9EFC8"/>